<dbReference type="CDD" id="cd06261">
    <property type="entry name" value="TM_PBP2"/>
    <property type="match status" value="1"/>
</dbReference>
<feature type="transmembrane region" description="Helical" evidence="6">
    <location>
        <begin position="75"/>
        <end position="101"/>
    </location>
</feature>
<comment type="subcellular location">
    <subcellularLocation>
        <location evidence="1 6">Cell membrane</location>
        <topology evidence="1 6">Multi-pass membrane protein</topology>
    </subcellularLocation>
</comment>
<evidence type="ECO:0000256" key="5">
    <source>
        <dbReference type="ARBA" id="ARBA00023136"/>
    </source>
</evidence>
<proteinExistence type="inferred from homology"/>
<dbReference type="EMBL" id="BAABIB010000128">
    <property type="protein sequence ID" value="GAA4663160.1"/>
    <property type="molecule type" value="Genomic_DNA"/>
</dbReference>
<feature type="transmembrane region" description="Helical" evidence="6">
    <location>
        <begin position="136"/>
        <end position="154"/>
    </location>
</feature>
<evidence type="ECO:0000313" key="9">
    <source>
        <dbReference type="Proteomes" id="UP001500192"/>
    </source>
</evidence>
<dbReference type="RefSeq" id="WP_218153538.1">
    <property type="nucleotide sequence ID" value="NZ_BAABIB010000128.1"/>
</dbReference>
<accession>A0ABP8VGJ6</accession>
<keyword evidence="2 6" id="KW-0813">Transport</keyword>
<evidence type="ECO:0000256" key="4">
    <source>
        <dbReference type="ARBA" id="ARBA00022989"/>
    </source>
</evidence>
<dbReference type="PANTHER" id="PTHR43386:SF6">
    <property type="entry name" value="ABC TRANSPORTER PERMEASE PROTEIN"/>
    <property type="match status" value="1"/>
</dbReference>
<evidence type="ECO:0000256" key="3">
    <source>
        <dbReference type="ARBA" id="ARBA00022692"/>
    </source>
</evidence>
<dbReference type="PANTHER" id="PTHR43386">
    <property type="entry name" value="OLIGOPEPTIDE TRANSPORT SYSTEM PERMEASE PROTEIN APPC"/>
    <property type="match status" value="1"/>
</dbReference>
<evidence type="ECO:0000256" key="2">
    <source>
        <dbReference type="ARBA" id="ARBA00022448"/>
    </source>
</evidence>
<feature type="transmembrane region" description="Helical" evidence="6">
    <location>
        <begin position="189"/>
        <end position="216"/>
    </location>
</feature>
<dbReference type="Pfam" id="PF00528">
    <property type="entry name" value="BPD_transp_1"/>
    <property type="match status" value="1"/>
</dbReference>
<dbReference type="Proteomes" id="UP001500192">
    <property type="component" value="Unassembled WGS sequence"/>
</dbReference>
<dbReference type="InterPro" id="IPR050366">
    <property type="entry name" value="BP-dependent_transpt_permease"/>
</dbReference>
<comment type="similarity">
    <text evidence="6">Belongs to the binding-protein-dependent transport system permease family.</text>
</comment>
<keyword evidence="9" id="KW-1185">Reference proteome</keyword>
<sequence>MLRRPRLVVAAVIVVLMAAIAAFPGLFAGWFGHGDPRVCDLAVSNLGPSAGHPFGFDKQGCDVYANVIYGARASITVGVLVTLGCLVLALVLGTLAGYYGGFADAVISRLSEVFLGVPLLLGALVLLGVLRDRSVWTVSLVLIVFGWPTLTRVTRSTVLAVRDLEYVDAARALGARDLDLMRKHVVPNAIGPVLVLATTTVGGVIAAEASLTYLGIGLTSPAISWGLQLSAARNDFAAAPHLLLFPSAFLSVAVLGFMLLGDAVRDVLDRRT</sequence>
<reference evidence="9" key="1">
    <citation type="journal article" date="2019" name="Int. J. Syst. Evol. Microbiol.">
        <title>The Global Catalogue of Microorganisms (GCM) 10K type strain sequencing project: providing services to taxonomists for standard genome sequencing and annotation.</title>
        <authorList>
            <consortium name="The Broad Institute Genomics Platform"/>
            <consortium name="The Broad Institute Genome Sequencing Center for Infectious Disease"/>
            <person name="Wu L."/>
            <person name="Ma J."/>
        </authorList>
    </citation>
    <scope>NUCLEOTIDE SEQUENCE [LARGE SCALE GENOMIC DNA]</scope>
    <source>
        <strain evidence="9">JCM 18054</strain>
    </source>
</reference>
<evidence type="ECO:0000256" key="1">
    <source>
        <dbReference type="ARBA" id="ARBA00004651"/>
    </source>
</evidence>
<keyword evidence="5 6" id="KW-0472">Membrane</keyword>
<comment type="caution">
    <text evidence="8">The sequence shown here is derived from an EMBL/GenBank/DDBJ whole genome shotgun (WGS) entry which is preliminary data.</text>
</comment>
<name>A0ABP8VGJ6_9PSEU</name>
<feature type="domain" description="ABC transmembrane type-1" evidence="7">
    <location>
        <begin position="75"/>
        <end position="261"/>
    </location>
</feature>
<feature type="transmembrane region" description="Helical" evidence="6">
    <location>
        <begin position="236"/>
        <end position="261"/>
    </location>
</feature>
<keyword evidence="3 6" id="KW-0812">Transmembrane</keyword>
<evidence type="ECO:0000259" key="7">
    <source>
        <dbReference type="PROSITE" id="PS50928"/>
    </source>
</evidence>
<feature type="transmembrane region" description="Helical" evidence="6">
    <location>
        <begin position="113"/>
        <end position="130"/>
    </location>
</feature>
<evidence type="ECO:0000313" key="8">
    <source>
        <dbReference type="EMBL" id="GAA4663160.1"/>
    </source>
</evidence>
<gene>
    <name evidence="8" type="ORF">GCM10023214_64720</name>
</gene>
<evidence type="ECO:0000256" key="6">
    <source>
        <dbReference type="RuleBase" id="RU363032"/>
    </source>
</evidence>
<organism evidence="8 9">
    <name type="scientific">Amycolatopsis dongchuanensis</name>
    <dbReference type="NCBI Taxonomy" id="1070866"/>
    <lineage>
        <taxon>Bacteria</taxon>
        <taxon>Bacillati</taxon>
        <taxon>Actinomycetota</taxon>
        <taxon>Actinomycetes</taxon>
        <taxon>Pseudonocardiales</taxon>
        <taxon>Pseudonocardiaceae</taxon>
        <taxon>Amycolatopsis</taxon>
    </lineage>
</organism>
<dbReference type="InterPro" id="IPR000515">
    <property type="entry name" value="MetI-like"/>
</dbReference>
<feature type="transmembrane region" description="Helical" evidence="6">
    <location>
        <begin position="7"/>
        <end position="31"/>
    </location>
</feature>
<protein>
    <submittedName>
        <fullName evidence="8">ABC transporter permease</fullName>
    </submittedName>
</protein>
<keyword evidence="4 6" id="KW-1133">Transmembrane helix</keyword>
<dbReference type="PROSITE" id="PS50928">
    <property type="entry name" value="ABC_TM1"/>
    <property type="match status" value="1"/>
</dbReference>